<dbReference type="Pfam" id="PF17189">
    <property type="entry name" value="Glyco_hydro_30C"/>
    <property type="match status" value="1"/>
</dbReference>
<dbReference type="Gene3D" id="2.60.40.1180">
    <property type="entry name" value="Golgi alpha-mannosidase II"/>
    <property type="match status" value="1"/>
</dbReference>
<dbReference type="PANTHER" id="PTHR11069">
    <property type="entry name" value="GLUCOSYLCERAMIDASE"/>
    <property type="match status" value="1"/>
</dbReference>
<dbReference type="CDD" id="cd20525">
    <property type="entry name" value="CYCLIN_CCNH_rpt2"/>
    <property type="match status" value="1"/>
</dbReference>
<dbReference type="GO" id="GO:0004348">
    <property type="term" value="F:glucosylceramidase activity"/>
    <property type="evidence" value="ECO:0007669"/>
    <property type="project" value="InterPro"/>
</dbReference>
<dbReference type="Pfam" id="PF16899">
    <property type="entry name" value="Cyclin_C_2"/>
    <property type="match status" value="1"/>
</dbReference>
<dbReference type="Gene3D" id="1.10.472.10">
    <property type="entry name" value="Cyclin-like"/>
    <property type="match status" value="2"/>
</dbReference>
<keyword evidence="5" id="KW-0326">Glycosidase</keyword>
<dbReference type="GO" id="GO:0016020">
    <property type="term" value="C:membrane"/>
    <property type="evidence" value="ECO:0007669"/>
    <property type="project" value="GOC"/>
</dbReference>
<dbReference type="Proteomes" id="UP001163105">
    <property type="component" value="Unassembled WGS sequence"/>
</dbReference>
<dbReference type="InterPro" id="IPR036915">
    <property type="entry name" value="Cyclin-like_sf"/>
</dbReference>
<feature type="domain" description="Cyclin-like" evidence="6">
    <location>
        <begin position="64"/>
        <end position="146"/>
    </location>
</feature>
<evidence type="ECO:0000256" key="4">
    <source>
        <dbReference type="ARBA" id="ARBA00023127"/>
    </source>
</evidence>
<dbReference type="InterPro" id="IPR017853">
    <property type="entry name" value="GH"/>
</dbReference>
<dbReference type="InterPro" id="IPR013763">
    <property type="entry name" value="Cyclin-like_dom"/>
</dbReference>
<gene>
    <name evidence="7" type="primary">NEG1</name>
    <name evidence="7" type="ORF">O9K51_06986</name>
</gene>
<proteinExistence type="inferred from homology"/>
<dbReference type="AlphaFoldDB" id="A0AB34FPV8"/>
<dbReference type="CDD" id="cd20524">
    <property type="entry name" value="CYCLIN_CCNH_rpt1"/>
    <property type="match status" value="1"/>
</dbReference>
<keyword evidence="8" id="KW-1185">Reference proteome</keyword>
<evidence type="ECO:0000256" key="5">
    <source>
        <dbReference type="RuleBase" id="RU361188"/>
    </source>
</evidence>
<dbReference type="InterPro" id="IPR031658">
    <property type="entry name" value="Cyclin_C_2"/>
</dbReference>
<organism evidence="7 8">
    <name type="scientific">Purpureocillium lavendulum</name>
    <dbReference type="NCBI Taxonomy" id="1247861"/>
    <lineage>
        <taxon>Eukaryota</taxon>
        <taxon>Fungi</taxon>
        <taxon>Dikarya</taxon>
        <taxon>Ascomycota</taxon>
        <taxon>Pezizomycotina</taxon>
        <taxon>Sordariomycetes</taxon>
        <taxon>Hypocreomycetidae</taxon>
        <taxon>Hypocreales</taxon>
        <taxon>Ophiocordycipitaceae</taxon>
        <taxon>Purpureocillium</taxon>
    </lineage>
</organism>
<dbReference type="SMART" id="SM00385">
    <property type="entry name" value="CYCLIN"/>
    <property type="match status" value="1"/>
</dbReference>
<dbReference type="GO" id="GO:0006680">
    <property type="term" value="P:glucosylceramide catabolic process"/>
    <property type="evidence" value="ECO:0007669"/>
    <property type="project" value="TreeGrafter"/>
</dbReference>
<dbReference type="PANTHER" id="PTHR11069:SF23">
    <property type="entry name" value="LYSOSOMAL ACID GLUCOSYLCERAMIDASE"/>
    <property type="match status" value="1"/>
</dbReference>
<sequence length="816" mass="90140">MATEDERYRQSSQFRLWSFAPANLQDLRDKTNALAKQQISTRLTPTPEFLTTDEEARLVKFFTVELIRAAQFCELPTEIRSTAAMFLRRFYITNSVMTYPPTELLKTSLFFGCKAEGFYIRLAKLAEKFPNTTSEQILAGEFLLCQGIRFTFDVRHPFRALEGAILELRRRLPGEEARVNKAHARAREILKFSALVTDVYFHFTPSQIMMAALLMVDSGLLDVLLPKPAPPHDDNSPVGANTDMHERILTAVEDCRAMLEDEPPERMTEYWGTPEIVKSMKPLRKKLQKCRDPDRADLVALQRARREQAVKPKKPAPAEPAMFGEDLRDVKRRKVDGDDVFGAKKSPSASNDAMLLSLLLALHAAAAGALASLDRRAGASAWASSADGKYKLSQVAAPALGGSNPGLDTWDLTVADKTGLRQTIKGFGAALLRDLMGPEGLNFNLMRHTVASSDLSADPAYSYDDNGGRVDTGLAGFNLGDRGDAMVSMLAEMRRLQPDLTILGSPWSPPGWMQLDGVITGTTTNNNLNHQYVDAYAQYFVKYLQAYDRGGAHIDAITIQNEPLNSRAQMPTMYIFADESGALIRDNVGPAIKQAGLTTQIWAFDHNTQDYDYPETVVNMNAKDTVQAAAWHCYSGNDPSHWAPLSRFHDQFPDREQYMTECWTAVGTTDWVHSSNFALLPLQNWANGIIAWALGSFTGGGPVISGGDACGICTGLVTVDPSGASYRKEVDYYMMGQFSRFMPKGGRALAGTGSYLFPDGTGIESVATLNPDGTRTVVLQNRYDHDIWVQVSTEGDGKWSGRAYAKAVTTWVLPKA</sequence>
<reference evidence="7" key="1">
    <citation type="submission" date="2023-01" db="EMBL/GenBank/DDBJ databases">
        <title>The growth and conidiation of Purpureocillium lavendulum are regulated by nitrogen source and histone H3K14 acetylation.</title>
        <authorList>
            <person name="Tang P."/>
            <person name="Han J."/>
            <person name="Zhang C."/>
            <person name="Tang P."/>
            <person name="Qi F."/>
            <person name="Zhang K."/>
            <person name="Liang L."/>
        </authorList>
    </citation>
    <scope>NUCLEOTIDE SEQUENCE</scope>
    <source>
        <strain evidence="7">YMF1.00683</strain>
    </source>
</reference>
<protein>
    <submittedName>
        <fullName evidence="7">Glycoside hydrolase family 30 protein</fullName>
    </submittedName>
</protein>
<comment type="similarity">
    <text evidence="1 5">Belongs to the glycosyl hydrolase 30 family.</text>
</comment>
<dbReference type="EMBL" id="JAQHRD010000005">
    <property type="protein sequence ID" value="KAJ6441190.1"/>
    <property type="molecule type" value="Genomic_DNA"/>
</dbReference>
<dbReference type="SUPFAM" id="SSF47954">
    <property type="entry name" value="Cyclin-like"/>
    <property type="match status" value="2"/>
</dbReference>
<accession>A0AB34FPV8</accession>
<dbReference type="InterPro" id="IPR033452">
    <property type="entry name" value="GH30_C"/>
</dbReference>
<comment type="caution">
    <text evidence="7">The sequence shown here is derived from an EMBL/GenBank/DDBJ whole genome shotgun (WGS) entry which is preliminary data.</text>
</comment>
<dbReference type="InterPro" id="IPR013780">
    <property type="entry name" value="Glyco_hydro_b"/>
</dbReference>
<dbReference type="SUPFAM" id="SSF51445">
    <property type="entry name" value="(Trans)glycosidases"/>
    <property type="match status" value="1"/>
</dbReference>
<dbReference type="PRINTS" id="PR00843">
    <property type="entry name" value="GLHYDRLASE30"/>
</dbReference>
<dbReference type="InterPro" id="IPR001139">
    <property type="entry name" value="Glyco_hydro_30"/>
</dbReference>
<evidence type="ECO:0000256" key="2">
    <source>
        <dbReference type="ARBA" id="ARBA00022729"/>
    </source>
</evidence>
<evidence type="ECO:0000259" key="6">
    <source>
        <dbReference type="SMART" id="SM00385"/>
    </source>
</evidence>
<dbReference type="Pfam" id="PF02055">
    <property type="entry name" value="Glyco_hydro_30"/>
    <property type="match status" value="1"/>
</dbReference>
<evidence type="ECO:0000256" key="3">
    <source>
        <dbReference type="ARBA" id="ARBA00022801"/>
    </source>
</evidence>
<name>A0AB34FPV8_9HYPO</name>
<keyword evidence="3 5" id="KW-0378">Hydrolase</keyword>
<keyword evidence="4" id="KW-0195">Cyclin</keyword>
<evidence type="ECO:0000313" key="7">
    <source>
        <dbReference type="EMBL" id="KAJ6441190.1"/>
    </source>
</evidence>
<evidence type="ECO:0000256" key="1">
    <source>
        <dbReference type="ARBA" id="ARBA00005382"/>
    </source>
</evidence>
<keyword evidence="2" id="KW-0732">Signal</keyword>
<dbReference type="Gene3D" id="3.20.20.80">
    <property type="entry name" value="Glycosidases"/>
    <property type="match status" value="1"/>
</dbReference>
<dbReference type="InterPro" id="IPR033453">
    <property type="entry name" value="Glyco_hydro_30_TIM-barrel"/>
</dbReference>
<evidence type="ECO:0000313" key="8">
    <source>
        <dbReference type="Proteomes" id="UP001163105"/>
    </source>
</evidence>